<evidence type="ECO:0000256" key="4">
    <source>
        <dbReference type="ARBA" id="ARBA00022833"/>
    </source>
</evidence>
<keyword evidence="3" id="KW-0479">Metal-binding</keyword>
<evidence type="ECO:0000256" key="2">
    <source>
        <dbReference type="ARBA" id="ARBA00004496"/>
    </source>
</evidence>
<dbReference type="Gene3D" id="3.10.310.40">
    <property type="match status" value="1"/>
</dbReference>
<dbReference type="GO" id="GO:0004813">
    <property type="term" value="F:alanine-tRNA ligase activity"/>
    <property type="evidence" value="ECO:0007669"/>
    <property type="project" value="InterPro"/>
</dbReference>
<evidence type="ECO:0000256" key="1">
    <source>
        <dbReference type="ARBA" id="ARBA00001947"/>
    </source>
</evidence>
<dbReference type="GO" id="GO:0006419">
    <property type="term" value="P:alanyl-tRNA aminoacylation"/>
    <property type="evidence" value="ECO:0007669"/>
    <property type="project" value="InterPro"/>
</dbReference>
<dbReference type="PANTHER" id="PTHR43462">
    <property type="entry name" value="ALANYL-TRNA EDITING PROTEIN"/>
    <property type="match status" value="1"/>
</dbReference>
<reference evidence="6" key="1">
    <citation type="submission" date="2019-12" db="EMBL/GenBank/DDBJ databases">
        <title>Clostridiaceae gen. nov. sp. nov., isolated from sediment in Xinjiang, China.</title>
        <authorList>
            <person name="Zhang R."/>
        </authorList>
    </citation>
    <scope>NUCLEOTIDE SEQUENCE</scope>
    <source>
        <strain evidence="6">D2Q-11</strain>
    </source>
</reference>
<dbReference type="PROSITE" id="PS50860">
    <property type="entry name" value="AA_TRNA_LIGASE_II_ALA"/>
    <property type="match status" value="1"/>
</dbReference>
<feature type="domain" description="Alanyl-transfer RNA synthetases family profile" evidence="5">
    <location>
        <begin position="1"/>
        <end position="236"/>
    </location>
</feature>
<dbReference type="EMBL" id="WSFT01000013">
    <property type="protein sequence ID" value="MBS4537117.1"/>
    <property type="molecule type" value="Genomic_DNA"/>
</dbReference>
<dbReference type="InterPro" id="IPR012947">
    <property type="entry name" value="tRNA_SAD"/>
</dbReference>
<dbReference type="InterPro" id="IPR051335">
    <property type="entry name" value="Alanyl-tRNA_Editing_Enzymes"/>
</dbReference>
<keyword evidence="7" id="KW-1185">Reference proteome</keyword>
<evidence type="ECO:0000259" key="5">
    <source>
        <dbReference type="PROSITE" id="PS50860"/>
    </source>
</evidence>
<protein>
    <recommendedName>
        <fullName evidence="5">Alanyl-transfer RNA synthetases family profile domain-containing protein</fullName>
    </recommendedName>
</protein>
<dbReference type="InterPro" id="IPR009000">
    <property type="entry name" value="Transl_B-barrel_sf"/>
</dbReference>
<organism evidence="6 7">
    <name type="scientific">Anaeromonas frigoriresistens</name>
    <dbReference type="NCBI Taxonomy" id="2683708"/>
    <lineage>
        <taxon>Bacteria</taxon>
        <taxon>Bacillati</taxon>
        <taxon>Bacillota</taxon>
        <taxon>Tissierellia</taxon>
        <taxon>Tissierellales</taxon>
        <taxon>Thermohalobacteraceae</taxon>
        <taxon>Anaeromonas</taxon>
    </lineage>
</organism>
<keyword evidence="4" id="KW-0862">Zinc</keyword>
<dbReference type="Gene3D" id="3.30.980.10">
    <property type="entry name" value="Threonyl-trna Synthetase, Chain A, domain 2"/>
    <property type="match status" value="1"/>
</dbReference>
<dbReference type="PANTHER" id="PTHR43462:SF1">
    <property type="entry name" value="ALANYL-TRNA EDITING PROTEIN AARSD1"/>
    <property type="match status" value="1"/>
</dbReference>
<comment type="caution">
    <text evidence="6">The sequence shown here is derived from an EMBL/GenBank/DDBJ whole genome shotgun (WGS) entry which is preliminary data.</text>
</comment>
<evidence type="ECO:0000313" key="7">
    <source>
        <dbReference type="Proteomes" id="UP000724672"/>
    </source>
</evidence>
<accession>A0A942UWX2</accession>
<dbReference type="RefSeq" id="WP_203365049.1">
    <property type="nucleotide sequence ID" value="NZ_WSFT01000013.1"/>
</dbReference>
<dbReference type="SMART" id="SM00863">
    <property type="entry name" value="tRNA_SAD"/>
    <property type="match status" value="1"/>
</dbReference>
<comment type="subcellular location">
    <subcellularLocation>
        <location evidence="2">Cytoplasm</location>
    </subcellularLocation>
</comment>
<dbReference type="GO" id="GO:0046872">
    <property type="term" value="F:metal ion binding"/>
    <property type="evidence" value="ECO:0007669"/>
    <property type="project" value="UniProtKB-KW"/>
</dbReference>
<dbReference type="Gene3D" id="2.40.30.130">
    <property type="match status" value="1"/>
</dbReference>
<dbReference type="GO" id="GO:0005737">
    <property type="term" value="C:cytoplasm"/>
    <property type="evidence" value="ECO:0007669"/>
    <property type="project" value="UniProtKB-SubCell"/>
</dbReference>
<dbReference type="InterPro" id="IPR018163">
    <property type="entry name" value="Thr/Ala-tRNA-synth_IIc_edit"/>
</dbReference>
<evidence type="ECO:0000256" key="3">
    <source>
        <dbReference type="ARBA" id="ARBA00022723"/>
    </source>
</evidence>
<evidence type="ECO:0000313" key="6">
    <source>
        <dbReference type="EMBL" id="MBS4537117.1"/>
    </source>
</evidence>
<dbReference type="Proteomes" id="UP000724672">
    <property type="component" value="Unassembled WGS sequence"/>
</dbReference>
<dbReference type="GO" id="GO:0005524">
    <property type="term" value="F:ATP binding"/>
    <property type="evidence" value="ECO:0007669"/>
    <property type="project" value="InterPro"/>
</dbReference>
<gene>
    <name evidence="6" type="ORF">GOQ27_01505</name>
</gene>
<proteinExistence type="predicted"/>
<dbReference type="Pfam" id="PF07973">
    <property type="entry name" value="tRNA_SAD"/>
    <property type="match status" value="1"/>
</dbReference>
<dbReference type="InterPro" id="IPR018165">
    <property type="entry name" value="Ala-tRNA-synth_IIc_core"/>
</dbReference>
<name>A0A942UWX2_9FIRM</name>
<dbReference type="AlphaFoldDB" id="A0A942UWX2"/>
<dbReference type="GO" id="GO:0002161">
    <property type="term" value="F:aminoacyl-tRNA deacylase activity"/>
    <property type="evidence" value="ECO:0007669"/>
    <property type="project" value="UniProtKB-ARBA"/>
</dbReference>
<dbReference type="SUPFAM" id="SSF50447">
    <property type="entry name" value="Translation proteins"/>
    <property type="match status" value="1"/>
</dbReference>
<dbReference type="GO" id="GO:0003676">
    <property type="term" value="F:nucleic acid binding"/>
    <property type="evidence" value="ECO:0007669"/>
    <property type="project" value="InterPro"/>
</dbReference>
<sequence length="404" mass="46662">MTEKIYLKNPYLMEVNAKVIENKFEDNKFYVKLNRTIFYPHMSGGQPRDKGYIDDIEVYDVYEQNNEIIHVLRDMPNKDIVKLSIEWDTRFKHMQQHTGQHILSASFDKLLNSKTLSFHMGQDINYIDIDTQCLTQNDIDKIESFANKIVFSNFEIQNYIINKEECSKLPLRNLPTVDEDIRIVEINKLDFSPCGGTHHRSTAEVGIIKIINWYKTKKYHRVEFVCGVSALNDYKEKNYLSQKISKILQVNQNKAIETISRINTDIDNLKKSNTILKTKLLSYKTNWLINSSVKYKNIKICSDIVDDFDLNEIRKLISNVTNYNNYVVIIGIESEDKSEILLGKSDNVSIDIKGLFDTILTKINGKGGGTPSICQGGCNDPKIVYEALEFGLSLIKEEIDRKEN</sequence>
<comment type="cofactor">
    <cofactor evidence="1">
        <name>Zn(2+)</name>
        <dbReference type="ChEBI" id="CHEBI:29105"/>
    </cofactor>
</comment>
<dbReference type="SUPFAM" id="SSF55186">
    <property type="entry name" value="ThrRS/AlaRS common domain"/>
    <property type="match status" value="1"/>
</dbReference>